<dbReference type="SUPFAM" id="SSF49503">
    <property type="entry name" value="Cupredoxins"/>
    <property type="match status" value="1"/>
</dbReference>
<dbReference type="InterPro" id="IPR039391">
    <property type="entry name" value="Phytocyanin-like"/>
</dbReference>
<dbReference type="PANTHER" id="PTHR33021">
    <property type="entry name" value="BLUE COPPER PROTEIN"/>
    <property type="match status" value="1"/>
</dbReference>
<dbReference type="InterPro" id="IPR008972">
    <property type="entry name" value="Cupredoxin"/>
</dbReference>
<feature type="region of interest" description="Disordered" evidence="3">
    <location>
        <begin position="128"/>
        <end position="231"/>
    </location>
</feature>
<feature type="domain" description="Phytocyanin" evidence="5">
    <location>
        <begin position="24"/>
        <end position="123"/>
    </location>
</feature>
<keyword evidence="1" id="KW-0479">Metal-binding</keyword>
<dbReference type="InterPro" id="IPR003245">
    <property type="entry name" value="Phytocyanin_dom"/>
</dbReference>
<dbReference type="Pfam" id="PF02298">
    <property type="entry name" value="Cu_bind_like"/>
    <property type="match status" value="1"/>
</dbReference>
<feature type="compositionally biased region" description="Pro residues" evidence="3">
    <location>
        <begin position="133"/>
        <end position="142"/>
    </location>
</feature>
<feature type="compositionally biased region" description="Pro residues" evidence="3">
    <location>
        <begin position="165"/>
        <end position="185"/>
    </location>
</feature>
<dbReference type="Gene3D" id="2.60.40.420">
    <property type="entry name" value="Cupredoxins - blue copper proteins"/>
    <property type="match status" value="1"/>
</dbReference>
<evidence type="ECO:0000256" key="2">
    <source>
        <dbReference type="ARBA" id="ARBA00023180"/>
    </source>
</evidence>
<accession>A0AAP0KNN2</accession>
<dbReference type="GO" id="GO:0009055">
    <property type="term" value="F:electron transfer activity"/>
    <property type="evidence" value="ECO:0007669"/>
    <property type="project" value="InterPro"/>
</dbReference>
<dbReference type="CDD" id="cd04216">
    <property type="entry name" value="Phytocyanin"/>
    <property type="match status" value="1"/>
</dbReference>
<evidence type="ECO:0000256" key="4">
    <source>
        <dbReference type="SAM" id="SignalP"/>
    </source>
</evidence>
<dbReference type="PROSITE" id="PS51485">
    <property type="entry name" value="PHYTOCYANIN"/>
    <property type="match status" value="1"/>
</dbReference>
<dbReference type="GO" id="GO:0005886">
    <property type="term" value="C:plasma membrane"/>
    <property type="evidence" value="ECO:0007669"/>
    <property type="project" value="TreeGrafter"/>
</dbReference>
<dbReference type="Proteomes" id="UP001417504">
    <property type="component" value="Unassembled WGS sequence"/>
</dbReference>
<evidence type="ECO:0000256" key="3">
    <source>
        <dbReference type="SAM" id="MobiDB-lite"/>
    </source>
</evidence>
<protein>
    <recommendedName>
        <fullName evidence="5">Phytocyanin domain-containing protein</fullName>
    </recommendedName>
</protein>
<evidence type="ECO:0000259" key="5">
    <source>
        <dbReference type="PROSITE" id="PS51485"/>
    </source>
</evidence>
<reference evidence="6 7" key="1">
    <citation type="submission" date="2024-01" db="EMBL/GenBank/DDBJ databases">
        <title>Genome assemblies of Stephania.</title>
        <authorList>
            <person name="Yang L."/>
        </authorList>
    </citation>
    <scope>NUCLEOTIDE SEQUENCE [LARGE SCALE GENOMIC DNA]</scope>
    <source>
        <strain evidence="6">QJT</strain>
        <tissue evidence="6">Leaf</tissue>
    </source>
</reference>
<dbReference type="FunFam" id="2.60.40.420:FF:000003">
    <property type="entry name" value="Blue copper"/>
    <property type="match status" value="1"/>
</dbReference>
<proteinExistence type="predicted"/>
<comment type="caution">
    <text evidence="6">The sequence shown here is derived from an EMBL/GenBank/DDBJ whole genome shotgun (WGS) entry which is preliminary data.</text>
</comment>
<evidence type="ECO:0000256" key="1">
    <source>
        <dbReference type="ARBA" id="ARBA00022723"/>
    </source>
</evidence>
<name>A0AAP0KNN2_9MAGN</name>
<gene>
    <name evidence="6" type="ORF">Sjap_003373</name>
</gene>
<sequence length="255" mass="26682">MGTMNKTFMSFAIAALLFEIAIGETYIVGSPNGSWDENTNLQTWIKSQRFIVGDNINFQYGPPHSVVEVTEADYNSCEASNPVQVYTNGNTVIRLSSPGKRYFICGVTSHCAGGMKIEVETVPAAPITSSTPPASPLTPPAPASFANPMTPPSPAPPVFSSQPPTAAPPQPSPTAAPAILPPAPSAAPSISPDLSNAMVPSTNEPPIIEPPEFASDLLSPSSPPQPPLSSANKEHFHHLILPMGLGFGLAMILGF</sequence>
<evidence type="ECO:0000313" key="7">
    <source>
        <dbReference type="Proteomes" id="UP001417504"/>
    </source>
</evidence>
<keyword evidence="4" id="KW-0732">Signal</keyword>
<dbReference type="GO" id="GO:0046872">
    <property type="term" value="F:metal ion binding"/>
    <property type="evidence" value="ECO:0007669"/>
    <property type="project" value="UniProtKB-KW"/>
</dbReference>
<keyword evidence="2" id="KW-0325">Glycoprotein</keyword>
<dbReference type="PANTHER" id="PTHR33021:SF492">
    <property type="entry name" value="UCLACYANIN 1"/>
    <property type="match status" value="1"/>
</dbReference>
<dbReference type="EMBL" id="JBBNAE010000001">
    <property type="protein sequence ID" value="KAK9155893.1"/>
    <property type="molecule type" value="Genomic_DNA"/>
</dbReference>
<organism evidence="6 7">
    <name type="scientific">Stephania japonica</name>
    <dbReference type="NCBI Taxonomy" id="461633"/>
    <lineage>
        <taxon>Eukaryota</taxon>
        <taxon>Viridiplantae</taxon>
        <taxon>Streptophyta</taxon>
        <taxon>Embryophyta</taxon>
        <taxon>Tracheophyta</taxon>
        <taxon>Spermatophyta</taxon>
        <taxon>Magnoliopsida</taxon>
        <taxon>Ranunculales</taxon>
        <taxon>Menispermaceae</taxon>
        <taxon>Menispermoideae</taxon>
        <taxon>Cissampelideae</taxon>
        <taxon>Stephania</taxon>
    </lineage>
</organism>
<feature type="chain" id="PRO_5042986906" description="Phytocyanin domain-containing protein" evidence="4">
    <location>
        <begin position="24"/>
        <end position="255"/>
    </location>
</feature>
<dbReference type="AlphaFoldDB" id="A0AAP0KNN2"/>
<evidence type="ECO:0000313" key="6">
    <source>
        <dbReference type="EMBL" id="KAK9155893.1"/>
    </source>
</evidence>
<feature type="signal peptide" evidence="4">
    <location>
        <begin position="1"/>
        <end position="23"/>
    </location>
</feature>
<keyword evidence="7" id="KW-1185">Reference proteome</keyword>